<dbReference type="Pfam" id="PF13336">
    <property type="entry name" value="AcetylCoA_hyd_C"/>
    <property type="match status" value="1"/>
</dbReference>
<dbReference type="Gene3D" id="3.30.750.70">
    <property type="entry name" value="4-hydroxybutyrate coenzyme like domains"/>
    <property type="match status" value="1"/>
</dbReference>
<reference evidence="5 6" key="1">
    <citation type="submission" date="2018-01" db="EMBL/GenBank/DDBJ databases">
        <title>The draft genome sequence of Cohaesibacter sp. H1304.</title>
        <authorList>
            <person name="Wang N.-N."/>
            <person name="Du Z.-J."/>
        </authorList>
    </citation>
    <scope>NUCLEOTIDE SEQUENCE [LARGE SCALE GENOMIC DNA]</scope>
    <source>
        <strain evidence="5 6">H1304</strain>
    </source>
</reference>
<dbReference type="Proteomes" id="UP000234881">
    <property type="component" value="Unassembled WGS sequence"/>
</dbReference>
<organism evidence="5 6">
    <name type="scientific">Cohaesibacter celericrescens</name>
    <dbReference type="NCBI Taxonomy" id="2067669"/>
    <lineage>
        <taxon>Bacteria</taxon>
        <taxon>Pseudomonadati</taxon>
        <taxon>Pseudomonadota</taxon>
        <taxon>Alphaproteobacteria</taxon>
        <taxon>Hyphomicrobiales</taxon>
        <taxon>Cohaesibacteraceae</taxon>
    </lineage>
</organism>
<dbReference type="InterPro" id="IPR037171">
    <property type="entry name" value="NagB/RpiA_transferase-like"/>
</dbReference>
<evidence type="ECO:0000259" key="3">
    <source>
        <dbReference type="Pfam" id="PF02550"/>
    </source>
</evidence>
<dbReference type="AlphaFoldDB" id="A0A2N5XRH7"/>
<proteinExistence type="inferred from homology"/>
<feature type="domain" description="Acetyl-CoA hydrolase/transferase C-terminal" evidence="4">
    <location>
        <begin position="307"/>
        <end position="459"/>
    </location>
</feature>
<keyword evidence="2 5" id="KW-0808">Transferase</keyword>
<evidence type="ECO:0000256" key="1">
    <source>
        <dbReference type="ARBA" id="ARBA00009632"/>
    </source>
</evidence>
<dbReference type="PANTHER" id="PTHR21432">
    <property type="entry name" value="ACETYL-COA HYDROLASE-RELATED"/>
    <property type="match status" value="1"/>
</dbReference>
<dbReference type="InterPro" id="IPR026888">
    <property type="entry name" value="AcetylCoA_hyd_C"/>
</dbReference>
<dbReference type="Gene3D" id="3.40.1080.20">
    <property type="entry name" value="Acetyl-CoA hydrolase/transferase C-terminal domain"/>
    <property type="match status" value="1"/>
</dbReference>
<dbReference type="InterPro" id="IPR038460">
    <property type="entry name" value="AcetylCoA_hyd_C_sf"/>
</dbReference>
<accession>A0A2N5XRH7</accession>
<dbReference type="GO" id="GO:0006083">
    <property type="term" value="P:acetate metabolic process"/>
    <property type="evidence" value="ECO:0007669"/>
    <property type="project" value="InterPro"/>
</dbReference>
<dbReference type="Gene3D" id="3.40.1080.10">
    <property type="entry name" value="Glutaconate Coenzyme A-transferase"/>
    <property type="match status" value="1"/>
</dbReference>
<dbReference type="InterPro" id="IPR046433">
    <property type="entry name" value="ActCoA_hydro"/>
</dbReference>
<comment type="similarity">
    <text evidence="1">Belongs to the acetyl-CoA hydrolase/transferase family.</text>
</comment>
<evidence type="ECO:0000313" key="6">
    <source>
        <dbReference type="Proteomes" id="UP000234881"/>
    </source>
</evidence>
<evidence type="ECO:0000313" key="5">
    <source>
        <dbReference type="EMBL" id="PLW77099.1"/>
    </source>
</evidence>
<dbReference type="InterPro" id="IPR003702">
    <property type="entry name" value="ActCoA_hydro_N"/>
</dbReference>
<evidence type="ECO:0000256" key="2">
    <source>
        <dbReference type="ARBA" id="ARBA00022679"/>
    </source>
</evidence>
<feature type="domain" description="Acetyl-CoA hydrolase/transferase N-terminal" evidence="3">
    <location>
        <begin position="31"/>
        <end position="215"/>
    </location>
</feature>
<dbReference type="SUPFAM" id="SSF100950">
    <property type="entry name" value="NagB/RpiA/CoA transferase-like"/>
    <property type="match status" value="2"/>
</dbReference>
<gene>
    <name evidence="5" type="ORF">C0081_13375</name>
</gene>
<dbReference type="GO" id="GO:0008775">
    <property type="term" value="F:acetate CoA-transferase activity"/>
    <property type="evidence" value="ECO:0007669"/>
    <property type="project" value="InterPro"/>
</dbReference>
<comment type="caution">
    <text evidence="5">The sequence shown here is derived from an EMBL/GenBank/DDBJ whole genome shotgun (WGS) entry which is preliminary data.</text>
</comment>
<dbReference type="PANTHER" id="PTHR21432:SF20">
    <property type="entry name" value="ACETYL-COA HYDROLASE"/>
    <property type="match status" value="1"/>
</dbReference>
<sequence>MVLYFWRIFFLDRRTPKRGYLVSLPVSLYDELYQQKLTTPAKAVECIADQSNLIMGMGVGMPPALMQAVGDRARAGDFTRLNVYYMHGHNDILTTIFTPENMPYIKPHPLFMSHADRALAKMGNDRGEEWIHFVPCLFHQAGRLMTEAISPDAHIVTVSPMDKSGYFSLGTSPDYSATVIRKAKHVIVEVNENMPRTFGESLVHISDVNNVVEHTTPLMETIIGGSSELDEVIGKIVADQVPDGATIQMGIGGVPNATMRLLEEKNDLGLHSELFSPPMVRLIKKGVLNGRNKALLPYKHVFTLALGDRDMFDFMDNNPSIVGYPVCWVNNPSIIRQNNNLVSVNAAIEVDLSGQVNSEAISGHQFSGTGGQLDFVRGAYASEGGKSFIALHSTAKKGTLSRIVPKLLGGAVTDPRMDVMNVVTEYGMAELKGKSLQQRAAALIEISHPDFRDDLRAEAKKANLL</sequence>
<name>A0A2N5XRH7_9HYPH</name>
<keyword evidence="6" id="KW-1185">Reference proteome</keyword>
<dbReference type="OrthoDB" id="9801795at2"/>
<protein>
    <submittedName>
        <fullName evidence="5">4-hydroxybutyrate--acetyl-CoA CoA transferase</fullName>
    </submittedName>
</protein>
<dbReference type="Pfam" id="PF02550">
    <property type="entry name" value="AcetylCoA_hydro"/>
    <property type="match status" value="1"/>
</dbReference>
<evidence type="ECO:0000259" key="4">
    <source>
        <dbReference type="Pfam" id="PF13336"/>
    </source>
</evidence>
<dbReference type="EMBL" id="PKUQ01000022">
    <property type="protein sequence ID" value="PLW77099.1"/>
    <property type="molecule type" value="Genomic_DNA"/>
</dbReference>